<dbReference type="OrthoDB" id="8566263at2"/>
<evidence type="ECO:0000313" key="4">
    <source>
        <dbReference type="EMBL" id="PZA16147.1"/>
    </source>
</evidence>
<name>A0A323UUP4_9RHOO</name>
<feature type="signal peptide" evidence="2">
    <location>
        <begin position="1"/>
        <end position="26"/>
    </location>
</feature>
<keyword evidence="2" id="KW-0732">Signal</keyword>
<feature type="compositionally biased region" description="Polar residues" evidence="1">
    <location>
        <begin position="171"/>
        <end position="210"/>
    </location>
</feature>
<comment type="caution">
    <text evidence="4">The sequence shown here is derived from an EMBL/GenBank/DDBJ whole genome shotgun (WGS) entry which is preliminary data.</text>
</comment>
<dbReference type="RefSeq" id="WP_110525042.1">
    <property type="nucleotide sequence ID" value="NZ_QKOE01000008.1"/>
</dbReference>
<dbReference type="AlphaFoldDB" id="A0A323UUP4"/>
<reference evidence="4 5" key="1">
    <citation type="submission" date="2018-06" db="EMBL/GenBank/DDBJ databases">
        <title>Azoarcus communis strain SWub3 genome.</title>
        <authorList>
            <person name="Zorraquino Salvo V."/>
            <person name="Toubiana D."/>
            <person name="Blumwald E."/>
        </authorList>
    </citation>
    <scope>NUCLEOTIDE SEQUENCE [LARGE SCALE GENOMIC DNA]</scope>
    <source>
        <strain evidence="4 5">SWub3</strain>
    </source>
</reference>
<dbReference type="Proteomes" id="UP000248259">
    <property type="component" value="Unassembled WGS sequence"/>
</dbReference>
<protein>
    <recommendedName>
        <fullName evidence="3">FecR protein domain-containing protein</fullName>
    </recommendedName>
</protein>
<keyword evidence="5" id="KW-1185">Reference proteome</keyword>
<gene>
    <name evidence="4" type="ORF">DNK49_12550</name>
</gene>
<feature type="compositionally biased region" description="Polar residues" evidence="1">
    <location>
        <begin position="230"/>
        <end position="246"/>
    </location>
</feature>
<feature type="compositionally biased region" description="Polar residues" evidence="1">
    <location>
        <begin position="270"/>
        <end position="283"/>
    </location>
</feature>
<proteinExistence type="predicted"/>
<evidence type="ECO:0000256" key="2">
    <source>
        <dbReference type="SAM" id="SignalP"/>
    </source>
</evidence>
<evidence type="ECO:0000259" key="3">
    <source>
        <dbReference type="Pfam" id="PF04773"/>
    </source>
</evidence>
<organism evidence="4 5">
    <name type="scientific">Parazoarcus communis SWub3 = DSM 12120</name>
    <dbReference type="NCBI Taxonomy" id="1121029"/>
    <lineage>
        <taxon>Bacteria</taxon>
        <taxon>Pseudomonadati</taxon>
        <taxon>Pseudomonadota</taxon>
        <taxon>Betaproteobacteria</taxon>
        <taxon>Rhodocyclales</taxon>
        <taxon>Zoogloeaceae</taxon>
        <taxon>Parazoarcus</taxon>
    </lineage>
</organism>
<evidence type="ECO:0000256" key="1">
    <source>
        <dbReference type="SAM" id="MobiDB-lite"/>
    </source>
</evidence>
<feature type="domain" description="FecR protein" evidence="3">
    <location>
        <begin position="67"/>
        <end position="164"/>
    </location>
</feature>
<evidence type="ECO:0000313" key="5">
    <source>
        <dbReference type="Proteomes" id="UP000248259"/>
    </source>
</evidence>
<dbReference type="Pfam" id="PF04773">
    <property type="entry name" value="FecR"/>
    <property type="match status" value="1"/>
</dbReference>
<feature type="compositionally biased region" description="Low complexity" evidence="1">
    <location>
        <begin position="211"/>
        <end position="220"/>
    </location>
</feature>
<feature type="chain" id="PRO_5016331648" description="FecR protein domain-containing protein" evidence="2">
    <location>
        <begin position="27"/>
        <end position="283"/>
    </location>
</feature>
<sequence length="283" mass="29328">MSPPPISKDLWFAAALSTAALPTAMAQSPQPNQPIQAGVVTATTAGASFAAGDQVLHVGAEVLPGQKLRTNAEGRLHILFLDQSAVTIGPDSEVIIETFSYDTSSRLGQIGLTLNRGSLRVVGGHISKNNPTVIGTPQGKVEISGGISTIETTGNSTSATFLFGQQMRVTENSGQTQTVTRPGFGTSITNNTISPPQRISAQTLGANHFNSPNSISSSSPGPSPSPSQPTVLISTSDRPSGTQQPNAILASDRLQTTTQNQLSTNPSNTLQTLLGTSQTNIQS</sequence>
<dbReference type="InterPro" id="IPR006860">
    <property type="entry name" value="FecR"/>
</dbReference>
<dbReference type="EMBL" id="QKOE01000008">
    <property type="protein sequence ID" value="PZA16147.1"/>
    <property type="molecule type" value="Genomic_DNA"/>
</dbReference>
<feature type="compositionally biased region" description="Low complexity" evidence="1">
    <location>
        <begin position="254"/>
        <end position="269"/>
    </location>
</feature>
<feature type="region of interest" description="Disordered" evidence="1">
    <location>
        <begin position="171"/>
        <end position="283"/>
    </location>
</feature>
<accession>A0A323UUP4</accession>